<comment type="caution">
    <text evidence="2">The sequence shown here is derived from an EMBL/GenBank/DDBJ whole genome shotgun (WGS) entry which is preliminary data.</text>
</comment>
<dbReference type="EMBL" id="JAEUBD010001207">
    <property type="protein sequence ID" value="KAH3664191.1"/>
    <property type="molecule type" value="Genomic_DNA"/>
</dbReference>
<evidence type="ECO:0000313" key="2">
    <source>
        <dbReference type="EMBL" id="KAH3664191.1"/>
    </source>
</evidence>
<keyword evidence="3" id="KW-1185">Reference proteome</keyword>
<reference evidence="2" key="2">
    <citation type="submission" date="2021-01" db="EMBL/GenBank/DDBJ databases">
        <authorList>
            <person name="Schikora-Tamarit M.A."/>
        </authorList>
    </citation>
    <scope>NUCLEOTIDE SEQUENCE</scope>
    <source>
        <strain evidence="2">NCAIM Y.01608</strain>
    </source>
</reference>
<organism evidence="2 3">
    <name type="scientific">Ogataea polymorpha</name>
    <dbReference type="NCBI Taxonomy" id="460523"/>
    <lineage>
        <taxon>Eukaryota</taxon>
        <taxon>Fungi</taxon>
        <taxon>Dikarya</taxon>
        <taxon>Ascomycota</taxon>
        <taxon>Saccharomycotina</taxon>
        <taxon>Pichiomycetes</taxon>
        <taxon>Pichiales</taxon>
        <taxon>Pichiaceae</taxon>
        <taxon>Ogataea</taxon>
    </lineage>
</organism>
<feature type="non-terminal residue" evidence="2">
    <location>
        <position position="1"/>
    </location>
</feature>
<reference evidence="2" key="1">
    <citation type="journal article" date="2021" name="Open Biol.">
        <title>Shared evolutionary footprints suggest mitochondrial oxidative damage underlies multiple complex I losses in fungi.</title>
        <authorList>
            <person name="Schikora-Tamarit M.A."/>
            <person name="Marcet-Houben M."/>
            <person name="Nosek J."/>
            <person name="Gabaldon T."/>
        </authorList>
    </citation>
    <scope>NUCLEOTIDE SEQUENCE</scope>
    <source>
        <strain evidence="2">NCAIM Y.01608</strain>
    </source>
</reference>
<sequence>INASVGTTVSNLEKQSEKQTQLASSYASLKQSHEGLESTMNHVKQSLTGLQGTIKPVQSQKPDPALQELQKLIDQPLRDAANRSEPNKSPLKRPALQSSPSKRRNVYHNQN</sequence>
<dbReference type="AlphaFoldDB" id="A0A9P8T3V2"/>
<feature type="compositionally biased region" description="Basic and acidic residues" evidence="1">
    <location>
        <begin position="76"/>
        <end position="86"/>
    </location>
</feature>
<feature type="region of interest" description="Disordered" evidence="1">
    <location>
        <begin position="23"/>
        <end position="111"/>
    </location>
</feature>
<proteinExistence type="predicted"/>
<gene>
    <name evidence="2" type="ORF">OGATHE_004200</name>
</gene>
<evidence type="ECO:0000313" key="3">
    <source>
        <dbReference type="Proteomes" id="UP000788993"/>
    </source>
</evidence>
<feature type="compositionally biased region" description="Basic residues" evidence="1">
    <location>
        <begin position="101"/>
        <end position="111"/>
    </location>
</feature>
<dbReference type="Proteomes" id="UP000788993">
    <property type="component" value="Unassembled WGS sequence"/>
</dbReference>
<name>A0A9P8T3V2_9ASCO</name>
<protein>
    <submittedName>
        <fullName evidence="2">Uncharacterized protein</fullName>
    </submittedName>
</protein>
<feature type="compositionally biased region" description="Polar residues" evidence="1">
    <location>
        <begin position="38"/>
        <end position="61"/>
    </location>
</feature>
<accession>A0A9P8T3V2</accession>
<evidence type="ECO:0000256" key="1">
    <source>
        <dbReference type="SAM" id="MobiDB-lite"/>
    </source>
</evidence>